<evidence type="ECO:0000313" key="3">
    <source>
        <dbReference type="Proteomes" id="UP001630127"/>
    </source>
</evidence>
<comment type="caution">
    <text evidence="2">The sequence shown here is derived from an EMBL/GenBank/DDBJ whole genome shotgun (WGS) entry which is preliminary data.</text>
</comment>
<dbReference type="AlphaFoldDB" id="A0ABD3A8N1"/>
<protein>
    <submittedName>
        <fullName evidence="2">Uncharacterized protein</fullName>
    </submittedName>
</protein>
<gene>
    <name evidence="2" type="ORF">ACH5RR_011541</name>
</gene>
<keyword evidence="1" id="KW-0812">Transmembrane</keyword>
<keyword evidence="1" id="KW-0472">Membrane</keyword>
<keyword evidence="1" id="KW-1133">Transmembrane helix</keyword>
<feature type="transmembrane region" description="Helical" evidence="1">
    <location>
        <begin position="37"/>
        <end position="57"/>
    </location>
</feature>
<organism evidence="2 3">
    <name type="scientific">Cinchona calisaya</name>
    <dbReference type="NCBI Taxonomy" id="153742"/>
    <lineage>
        <taxon>Eukaryota</taxon>
        <taxon>Viridiplantae</taxon>
        <taxon>Streptophyta</taxon>
        <taxon>Embryophyta</taxon>
        <taxon>Tracheophyta</taxon>
        <taxon>Spermatophyta</taxon>
        <taxon>Magnoliopsida</taxon>
        <taxon>eudicotyledons</taxon>
        <taxon>Gunneridae</taxon>
        <taxon>Pentapetalae</taxon>
        <taxon>asterids</taxon>
        <taxon>lamiids</taxon>
        <taxon>Gentianales</taxon>
        <taxon>Rubiaceae</taxon>
        <taxon>Cinchonoideae</taxon>
        <taxon>Cinchoneae</taxon>
        <taxon>Cinchona</taxon>
    </lineage>
</organism>
<dbReference type="Proteomes" id="UP001630127">
    <property type="component" value="Unassembled WGS sequence"/>
</dbReference>
<accession>A0ABD3A8N1</accession>
<evidence type="ECO:0000256" key="1">
    <source>
        <dbReference type="SAM" id="Phobius"/>
    </source>
</evidence>
<dbReference type="EMBL" id="JBJUIK010000005">
    <property type="protein sequence ID" value="KAL3526885.1"/>
    <property type="molecule type" value="Genomic_DNA"/>
</dbReference>
<keyword evidence="3" id="KW-1185">Reference proteome</keyword>
<sequence>MRDYLSRTVECYFLHLQNSHSSCKSQVYKESVNREEALELLAGMALILLAAAVGGLGRCISTIWGLLELRFDVVFEAISNGARSFTAALMVCFLMAYQRRSELGVAFL</sequence>
<reference evidence="2 3" key="1">
    <citation type="submission" date="2024-11" db="EMBL/GenBank/DDBJ databases">
        <title>A near-complete genome assembly of Cinchona calisaya.</title>
        <authorList>
            <person name="Lian D.C."/>
            <person name="Zhao X.W."/>
            <person name="Wei L."/>
        </authorList>
    </citation>
    <scope>NUCLEOTIDE SEQUENCE [LARGE SCALE GENOMIC DNA]</scope>
    <source>
        <tissue evidence="2">Nenye</tissue>
    </source>
</reference>
<proteinExistence type="predicted"/>
<name>A0ABD3A8N1_9GENT</name>
<evidence type="ECO:0000313" key="2">
    <source>
        <dbReference type="EMBL" id="KAL3526885.1"/>
    </source>
</evidence>
<feature type="transmembrane region" description="Helical" evidence="1">
    <location>
        <begin position="77"/>
        <end position="97"/>
    </location>
</feature>